<dbReference type="GO" id="GO:0003676">
    <property type="term" value="F:nucleic acid binding"/>
    <property type="evidence" value="ECO:0007669"/>
    <property type="project" value="InterPro"/>
</dbReference>
<feature type="compositionally biased region" description="Basic and acidic residues" evidence="8">
    <location>
        <begin position="245"/>
        <end position="255"/>
    </location>
</feature>
<dbReference type="GO" id="GO:0000213">
    <property type="term" value="F:tRNA-intron lyase activity"/>
    <property type="evidence" value="ECO:0007669"/>
    <property type="project" value="UniProtKB-EC"/>
</dbReference>
<feature type="compositionally biased region" description="Polar residues" evidence="8">
    <location>
        <begin position="273"/>
        <end position="287"/>
    </location>
</feature>
<reference evidence="10" key="1">
    <citation type="submission" date="2021-03" db="EMBL/GenBank/DDBJ databases">
        <title>Comparative genomics and phylogenomic investigation of the class Geoglossomycetes provide insights into ecological specialization and systematics.</title>
        <authorList>
            <person name="Melie T."/>
            <person name="Pirro S."/>
            <person name="Miller A.N."/>
            <person name="Quandt A."/>
        </authorList>
    </citation>
    <scope>NUCLEOTIDE SEQUENCE</scope>
    <source>
        <strain evidence="10">CAQ_001_2017</strain>
    </source>
</reference>
<evidence type="ECO:0000313" key="10">
    <source>
        <dbReference type="EMBL" id="KAH0565877.1"/>
    </source>
</evidence>
<feature type="active site" evidence="7">
    <location>
        <position position="397"/>
    </location>
</feature>
<dbReference type="PIRSF" id="PIRSF011789">
    <property type="entry name" value="tRNA_splic_SEN2"/>
    <property type="match status" value="1"/>
</dbReference>
<dbReference type="GO" id="GO:0000379">
    <property type="term" value="P:tRNA-type intron splice site recognition and cleavage"/>
    <property type="evidence" value="ECO:0007669"/>
    <property type="project" value="TreeGrafter"/>
</dbReference>
<dbReference type="InterPro" id="IPR011856">
    <property type="entry name" value="tRNA_endonuc-like_dom_sf"/>
</dbReference>
<organism evidence="10 11">
    <name type="scientific">Trichoglossum hirsutum</name>
    <dbReference type="NCBI Taxonomy" id="265104"/>
    <lineage>
        <taxon>Eukaryota</taxon>
        <taxon>Fungi</taxon>
        <taxon>Dikarya</taxon>
        <taxon>Ascomycota</taxon>
        <taxon>Pezizomycotina</taxon>
        <taxon>Geoglossomycetes</taxon>
        <taxon>Geoglossales</taxon>
        <taxon>Geoglossaceae</taxon>
        <taxon>Trichoglossum</taxon>
    </lineage>
</organism>
<dbReference type="InterPro" id="IPR006677">
    <property type="entry name" value="tRNA_intron_Endonuc_cat-like"/>
</dbReference>
<dbReference type="AlphaFoldDB" id="A0A9P8RTQ0"/>
<evidence type="ECO:0000256" key="7">
    <source>
        <dbReference type="PIRSR" id="PIRSR011789-1"/>
    </source>
</evidence>
<dbReference type="Pfam" id="PF01974">
    <property type="entry name" value="tRNA_int_endo"/>
    <property type="match status" value="1"/>
</dbReference>
<dbReference type="GO" id="GO:0000214">
    <property type="term" value="C:tRNA-intron endonuclease complex"/>
    <property type="evidence" value="ECO:0007669"/>
    <property type="project" value="InterPro"/>
</dbReference>
<gene>
    <name evidence="10" type="ORF">GP486_000734</name>
</gene>
<evidence type="ECO:0000256" key="6">
    <source>
        <dbReference type="ARBA" id="ARBA00034031"/>
    </source>
</evidence>
<dbReference type="InterPro" id="IPR036167">
    <property type="entry name" value="tRNA_intron_Endo_cat-like_sf"/>
</dbReference>
<evidence type="ECO:0000256" key="8">
    <source>
        <dbReference type="SAM" id="MobiDB-lite"/>
    </source>
</evidence>
<feature type="region of interest" description="Disordered" evidence="8">
    <location>
        <begin position="166"/>
        <end position="216"/>
    </location>
</feature>
<dbReference type="EMBL" id="JAGHQM010000053">
    <property type="protein sequence ID" value="KAH0565877.1"/>
    <property type="molecule type" value="Genomic_DNA"/>
</dbReference>
<evidence type="ECO:0000313" key="11">
    <source>
        <dbReference type="Proteomes" id="UP000750711"/>
    </source>
</evidence>
<evidence type="ECO:0000256" key="4">
    <source>
        <dbReference type="ARBA" id="ARBA00023239"/>
    </source>
</evidence>
<dbReference type="SUPFAM" id="SSF53032">
    <property type="entry name" value="tRNA-intron endonuclease catalytic domain-like"/>
    <property type="match status" value="1"/>
</dbReference>
<feature type="region of interest" description="Disordered" evidence="8">
    <location>
        <begin position="241"/>
        <end position="290"/>
    </location>
</feature>
<dbReference type="NCBIfam" id="TIGR00324">
    <property type="entry name" value="endA"/>
    <property type="match status" value="1"/>
</dbReference>
<sequence>MLARFLIKTTTVSEQREISIIPICQRDSMASGLDAVTEAPLLQPETTRRATTSRPNLNEIYGLPIPLTVYPVPTFFPTNPLWLLQFGYNYIYQILFASSHPNPHYKGIFSPETRSVHITEETTAKILWQQGFFGKGNLSRSEPTWLDREKRRRGLLAKVTSEEITKKRREERKEFKNERARKERETIEQRLKEEGKIPKAAKAQGGELLENGQPNGMAALGENRCGPETTLEDLLASTGASAGEGRGRLEAHPDGELQSTQLDRDGIVGPNKPAQSSADFNAGQRSGNGPVPTLLLHNNDVEAITNEEHLQLTLEEAFFLVYGLGVLDVVDPETHTTIRAPSLLHLFRRHSYFPPTTTPTLQPDDPFMLSYVVYHHFRSLGWVVRSGIKFGVDFLLYNRGPVFSHAEFAVVILPSYGHPHYSKSEVHGKEIETKERKSWWWLHCVNRVQSQVKKSLLMVYVEVPPPTSGNNNDRDMKNRETNDISGLFRMYKVREVSLKRWIPNRTRD</sequence>
<feature type="domain" description="tRNA intron endonuclease catalytic" evidence="9">
    <location>
        <begin position="367"/>
        <end position="461"/>
    </location>
</feature>
<evidence type="ECO:0000256" key="5">
    <source>
        <dbReference type="ARBA" id="ARBA00032432"/>
    </source>
</evidence>
<dbReference type="EC" id="4.6.1.16" evidence="2"/>
<evidence type="ECO:0000256" key="1">
    <source>
        <dbReference type="ARBA" id="ARBA00008078"/>
    </source>
</evidence>
<proteinExistence type="inferred from homology"/>
<protein>
    <recommendedName>
        <fullName evidence="2">tRNA-intron lyase</fullName>
        <ecNumber evidence="2">4.6.1.16</ecNumber>
    </recommendedName>
    <alternativeName>
        <fullName evidence="5">tRNA-intron endonuclease Sen2</fullName>
    </alternativeName>
</protein>
<evidence type="ECO:0000259" key="9">
    <source>
        <dbReference type="Pfam" id="PF01974"/>
    </source>
</evidence>
<comment type="catalytic activity">
    <reaction evidence="6">
        <text>pretRNA = a 3'-half-tRNA molecule with a 5'-OH end + a 5'-half-tRNA molecule with a 2',3'-cyclic phosphate end + an intron with a 2',3'-cyclic phosphate and a 5'-hydroxyl terminus.</text>
        <dbReference type="EC" id="4.6.1.16"/>
    </reaction>
</comment>
<name>A0A9P8RTQ0_9PEZI</name>
<feature type="active site" evidence="7">
    <location>
        <position position="405"/>
    </location>
</feature>
<comment type="similarity">
    <text evidence="1">Belongs to the tRNA-intron endonuclease family.</text>
</comment>
<dbReference type="InterPro" id="IPR006676">
    <property type="entry name" value="tRNA_splic"/>
</dbReference>
<evidence type="ECO:0000256" key="3">
    <source>
        <dbReference type="ARBA" id="ARBA00022694"/>
    </source>
</evidence>
<dbReference type="CDD" id="cd22363">
    <property type="entry name" value="tRNA-intron_lyase_C"/>
    <property type="match status" value="1"/>
</dbReference>
<dbReference type="GO" id="GO:0005737">
    <property type="term" value="C:cytoplasm"/>
    <property type="evidence" value="ECO:0007669"/>
    <property type="project" value="TreeGrafter"/>
</dbReference>
<dbReference type="Gene3D" id="3.40.1350.10">
    <property type="match status" value="1"/>
</dbReference>
<dbReference type="PANTHER" id="PTHR21227:SF0">
    <property type="entry name" value="TRNA-SPLICING ENDONUCLEASE SUBUNIT SEN2"/>
    <property type="match status" value="1"/>
</dbReference>
<comment type="caution">
    <text evidence="10">The sequence shown here is derived from an EMBL/GenBank/DDBJ whole genome shotgun (WGS) entry which is preliminary data.</text>
</comment>
<dbReference type="FunFam" id="3.40.1350.10:FF:000007">
    <property type="entry name" value="tRNA-splicing endonuclease subunit Sen2"/>
    <property type="match status" value="1"/>
</dbReference>
<accession>A0A9P8RTQ0</accession>
<keyword evidence="3" id="KW-0819">tRNA processing</keyword>
<dbReference type="Proteomes" id="UP000750711">
    <property type="component" value="Unassembled WGS sequence"/>
</dbReference>
<evidence type="ECO:0000256" key="2">
    <source>
        <dbReference type="ARBA" id="ARBA00012573"/>
    </source>
</evidence>
<dbReference type="InterPro" id="IPR016589">
    <property type="entry name" value="tRNA_splic_SEN2"/>
</dbReference>
<feature type="active site" evidence="7">
    <location>
        <position position="454"/>
    </location>
</feature>
<keyword evidence="11" id="KW-1185">Reference proteome</keyword>
<keyword evidence="4" id="KW-0456">Lyase</keyword>
<dbReference type="PANTHER" id="PTHR21227">
    <property type="entry name" value="TRNA-SPLICING ENDONUCLEASE SUBUNIT SEN2"/>
    <property type="match status" value="1"/>
</dbReference>
<feature type="compositionally biased region" description="Basic and acidic residues" evidence="8">
    <location>
        <begin position="171"/>
        <end position="197"/>
    </location>
</feature>